<organism evidence="9">
    <name type="scientific">marine sediment metagenome</name>
    <dbReference type="NCBI Taxonomy" id="412755"/>
    <lineage>
        <taxon>unclassified sequences</taxon>
        <taxon>metagenomes</taxon>
        <taxon>ecological metagenomes</taxon>
    </lineage>
</organism>
<dbReference type="SUPFAM" id="SSF56214">
    <property type="entry name" value="4'-phosphopantetheinyl transferase"/>
    <property type="match status" value="1"/>
</dbReference>
<keyword evidence="5" id="KW-0460">Magnesium</keyword>
<dbReference type="HAMAP" id="MF_00101">
    <property type="entry name" value="AcpS"/>
    <property type="match status" value="1"/>
</dbReference>
<dbReference type="GO" id="GO:0006633">
    <property type="term" value="P:fatty acid biosynthetic process"/>
    <property type="evidence" value="ECO:0007669"/>
    <property type="project" value="UniProtKB-KW"/>
</dbReference>
<evidence type="ECO:0000256" key="4">
    <source>
        <dbReference type="ARBA" id="ARBA00022832"/>
    </source>
</evidence>
<dbReference type="EMBL" id="BARU01040296">
    <property type="protein sequence ID" value="GAH76934.1"/>
    <property type="molecule type" value="Genomic_DNA"/>
</dbReference>
<gene>
    <name evidence="9" type="ORF">S03H2_62316</name>
</gene>
<keyword evidence="3" id="KW-0479">Metal-binding</keyword>
<sequence>MEIVAHGIDLVDCPRIEKMVEDHGERFINRVFTSAEQAYAEANKDRIEKLAGRFAAKEAILKLMGTGWRGKIAWTDIEVVNNKAGQPEVNLCGEVKKIADGLGIRHISVSITHTANFAIASAVALAEPNESR</sequence>
<keyword evidence="6" id="KW-0443">Lipid metabolism</keyword>
<keyword evidence="4" id="KW-0276">Fatty acid metabolism</keyword>
<dbReference type="NCBIfam" id="TIGR00516">
    <property type="entry name" value="acpS"/>
    <property type="match status" value="1"/>
</dbReference>
<dbReference type="NCBIfam" id="TIGR00556">
    <property type="entry name" value="pantethn_trn"/>
    <property type="match status" value="1"/>
</dbReference>
<dbReference type="AlphaFoldDB" id="X1JF25"/>
<dbReference type="InterPro" id="IPR008278">
    <property type="entry name" value="4-PPantetheinyl_Trfase_dom"/>
</dbReference>
<proteinExistence type="inferred from homology"/>
<evidence type="ECO:0000256" key="2">
    <source>
        <dbReference type="ARBA" id="ARBA00022679"/>
    </source>
</evidence>
<protein>
    <recommendedName>
        <fullName evidence="8">4'-phosphopantetheinyl transferase domain-containing protein</fullName>
    </recommendedName>
</protein>
<dbReference type="InterPro" id="IPR037143">
    <property type="entry name" value="4-PPantetheinyl_Trfase_dom_sf"/>
</dbReference>
<keyword evidence="7" id="KW-0275">Fatty acid biosynthesis</keyword>
<evidence type="ECO:0000256" key="6">
    <source>
        <dbReference type="ARBA" id="ARBA00023098"/>
    </source>
</evidence>
<evidence type="ECO:0000259" key="8">
    <source>
        <dbReference type="Pfam" id="PF01648"/>
    </source>
</evidence>
<dbReference type="InterPro" id="IPR004568">
    <property type="entry name" value="Ppantetheine-prot_Trfase_dom"/>
</dbReference>
<feature type="domain" description="4'-phosphopantetheinyl transferase" evidence="8">
    <location>
        <begin position="7"/>
        <end position="99"/>
    </location>
</feature>
<evidence type="ECO:0000256" key="3">
    <source>
        <dbReference type="ARBA" id="ARBA00022723"/>
    </source>
</evidence>
<name>X1JF25_9ZZZZ</name>
<accession>X1JF25</accession>
<evidence type="ECO:0000256" key="1">
    <source>
        <dbReference type="ARBA" id="ARBA00022516"/>
    </source>
</evidence>
<dbReference type="Gene3D" id="3.90.470.20">
    <property type="entry name" value="4'-phosphopantetheinyl transferase domain"/>
    <property type="match status" value="1"/>
</dbReference>
<comment type="caution">
    <text evidence="9">The sequence shown here is derived from an EMBL/GenBank/DDBJ whole genome shotgun (WGS) entry which is preliminary data.</text>
</comment>
<keyword evidence="1" id="KW-0444">Lipid biosynthesis</keyword>
<evidence type="ECO:0000313" key="9">
    <source>
        <dbReference type="EMBL" id="GAH76934.1"/>
    </source>
</evidence>
<keyword evidence="2" id="KW-0808">Transferase</keyword>
<dbReference type="Pfam" id="PF01648">
    <property type="entry name" value="ACPS"/>
    <property type="match status" value="1"/>
</dbReference>
<evidence type="ECO:0000256" key="5">
    <source>
        <dbReference type="ARBA" id="ARBA00022842"/>
    </source>
</evidence>
<dbReference type="GO" id="GO:0008897">
    <property type="term" value="F:holo-[acyl-carrier-protein] synthase activity"/>
    <property type="evidence" value="ECO:0007669"/>
    <property type="project" value="InterPro"/>
</dbReference>
<evidence type="ECO:0000256" key="7">
    <source>
        <dbReference type="ARBA" id="ARBA00023160"/>
    </source>
</evidence>
<dbReference type="InterPro" id="IPR002582">
    <property type="entry name" value="ACPS"/>
</dbReference>
<reference evidence="9" key="1">
    <citation type="journal article" date="2014" name="Front. Microbiol.">
        <title>High frequency of phylogenetically diverse reductive dehalogenase-homologous genes in deep subseafloor sedimentary metagenomes.</title>
        <authorList>
            <person name="Kawai M."/>
            <person name="Futagami T."/>
            <person name="Toyoda A."/>
            <person name="Takaki Y."/>
            <person name="Nishi S."/>
            <person name="Hori S."/>
            <person name="Arai W."/>
            <person name="Tsubouchi T."/>
            <person name="Morono Y."/>
            <person name="Uchiyama I."/>
            <person name="Ito T."/>
            <person name="Fujiyama A."/>
            <person name="Inagaki F."/>
            <person name="Takami H."/>
        </authorList>
    </citation>
    <scope>NUCLEOTIDE SEQUENCE</scope>
    <source>
        <strain evidence="9">Expedition CK06-06</strain>
    </source>
</reference>
<dbReference type="GO" id="GO:0000287">
    <property type="term" value="F:magnesium ion binding"/>
    <property type="evidence" value="ECO:0007669"/>
    <property type="project" value="InterPro"/>
</dbReference>